<accession>A0A263BWE3</accession>
<feature type="domain" description="HTH marR-type" evidence="2">
    <location>
        <begin position="35"/>
        <end position="167"/>
    </location>
</feature>
<dbReference type="GO" id="GO:0006950">
    <property type="term" value="P:response to stress"/>
    <property type="evidence" value="ECO:0007669"/>
    <property type="project" value="TreeGrafter"/>
</dbReference>
<dbReference type="InterPro" id="IPR036390">
    <property type="entry name" value="WH_DNA-bd_sf"/>
</dbReference>
<dbReference type="GO" id="GO:0003677">
    <property type="term" value="F:DNA binding"/>
    <property type="evidence" value="ECO:0007669"/>
    <property type="project" value="UniProtKB-KW"/>
</dbReference>
<dbReference type="PRINTS" id="PR00598">
    <property type="entry name" value="HTHMARR"/>
</dbReference>
<dbReference type="PROSITE" id="PS50995">
    <property type="entry name" value="HTH_MARR_2"/>
    <property type="match status" value="1"/>
</dbReference>
<sequence length="172" mass="20039">MLDVLDIFRQNKDKSIILRGWTPVNQAKEIDQNNVAEIEKSLRMIAGIIKQKGREMLADYEITPPQFIALQWLLEHGDLTIGELSSKMFLACSTTTDLIDRMEKNELVTRVRDEKDRRVVQIHLLPKGNDIISEVIKKRQQYLSDKLEGFSKEEVEALQKSMHQLHQHMQED</sequence>
<evidence type="ECO:0000313" key="4">
    <source>
        <dbReference type="Proteomes" id="UP000217083"/>
    </source>
</evidence>
<reference evidence="4" key="1">
    <citation type="submission" date="2017-08" db="EMBL/GenBank/DDBJ databases">
        <authorList>
            <person name="Huang Z."/>
        </authorList>
    </citation>
    <scope>NUCLEOTIDE SEQUENCE [LARGE SCALE GENOMIC DNA]</scope>
    <source>
        <strain evidence="4">SA5d-4</strain>
    </source>
</reference>
<protein>
    <submittedName>
        <fullName evidence="3">MarR family transcriptional regulator</fullName>
    </submittedName>
</protein>
<dbReference type="InterPro" id="IPR036388">
    <property type="entry name" value="WH-like_DNA-bd_sf"/>
</dbReference>
<dbReference type="AlphaFoldDB" id="A0A263BWE3"/>
<dbReference type="PANTHER" id="PTHR33164">
    <property type="entry name" value="TRANSCRIPTIONAL REGULATOR, MARR FAMILY"/>
    <property type="match status" value="1"/>
</dbReference>
<dbReference type="SUPFAM" id="SSF46785">
    <property type="entry name" value="Winged helix' DNA-binding domain"/>
    <property type="match status" value="1"/>
</dbReference>
<comment type="caution">
    <text evidence="3">The sequence shown here is derived from an EMBL/GenBank/DDBJ whole genome shotgun (WGS) entry which is preliminary data.</text>
</comment>
<evidence type="ECO:0000259" key="2">
    <source>
        <dbReference type="PROSITE" id="PS50995"/>
    </source>
</evidence>
<dbReference type="Proteomes" id="UP000217083">
    <property type="component" value="Unassembled WGS sequence"/>
</dbReference>
<dbReference type="PANTHER" id="PTHR33164:SF99">
    <property type="entry name" value="MARR FAMILY REGULATORY PROTEIN"/>
    <property type="match status" value="1"/>
</dbReference>
<dbReference type="SMART" id="SM00347">
    <property type="entry name" value="HTH_MARR"/>
    <property type="match status" value="1"/>
</dbReference>
<dbReference type="GO" id="GO:0003700">
    <property type="term" value="F:DNA-binding transcription factor activity"/>
    <property type="evidence" value="ECO:0007669"/>
    <property type="project" value="InterPro"/>
</dbReference>
<keyword evidence="1" id="KW-0238">DNA-binding</keyword>
<dbReference type="EMBL" id="NPIA01000002">
    <property type="protein sequence ID" value="OZM57898.1"/>
    <property type="molecule type" value="Genomic_DNA"/>
</dbReference>
<dbReference type="Pfam" id="PF01047">
    <property type="entry name" value="MarR"/>
    <property type="match status" value="1"/>
</dbReference>
<reference evidence="3 4" key="2">
    <citation type="submission" date="2017-09" db="EMBL/GenBank/DDBJ databases">
        <title>Bacillus patelloidae sp. nov., isolated from the intestinal tract of a marine limpet.</title>
        <authorList>
            <person name="Liu R."/>
            <person name="Dong C."/>
            <person name="Shao Z."/>
        </authorList>
    </citation>
    <scope>NUCLEOTIDE SEQUENCE [LARGE SCALE GENOMIC DNA]</scope>
    <source>
        <strain evidence="3 4">SA5d-4</strain>
    </source>
</reference>
<organism evidence="3 4">
    <name type="scientific">Lottiidibacillus patelloidae</name>
    <dbReference type="NCBI Taxonomy" id="2670334"/>
    <lineage>
        <taxon>Bacteria</taxon>
        <taxon>Bacillati</taxon>
        <taxon>Bacillota</taxon>
        <taxon>Bacilli</taxon>
        <taxon>Bacillales</taxon>
        <taxon>Bacillaceae</taxon>
        <taxon>Lottiidibacillus</taxon>
    </lineage>
</organism>
<evidence type="ECO:0000313" key="3">
    <source>
        <dbReference type="EMBL" id="OZM57898.1"/>
    </source>
</evidence>
<gene>
    <name evidence="3" type="ORF">CIB95_05950</name>
</gene>
<dbReference type="InterPro" id="IPR000835">
    <property type="entry name" value="HTH_MarR-typ"/>
</dbReference>
<dbReference type="InterPro" id="IPR039422">
    <property type="entry name" value="MarR/SlyA-like"/>
</dbReference>
<proteinExistence type="predicted"/>
<evidence type="ECO:0000256" key="1">
    <source>
        <dbReference type="ARBA" id="ARBA00023125"/>
    </source>
</evidence>
<name>A0A263BWE3_9BACI</name>
<dbReference type="Gene3D" id="1.10.10.10">
    <property type="entry name" value="Winged helix-like DNA-binding domain superfamily/Winged helix DNA-binding domain"/>
    <property type="match status" value="1"/>
</dbReference>
<keyword evidence="4" id="KW-1185">Reference proteome</keyword>